<evidence type="ECO:0008006" key="4">
    <source>
        <dbReference type="Google" id="ProtNLM"/>
    </source>
</evidence>
<dbReference type="AlphaFoldDB" id="A0A5B8VHX8"/>
<protein>
    <recommendedName>
        <fullName evidence="4">Amino acid ABC transporter substrate-binding protein</fullName>
    </recommendedName>
</protein>
<keyword evidence="3" id="KW-1185">Reference proteome</keyword>
<evidence type="ECO:0000313" key="3">
    <source>
        <dbReference type="Proteomes" id="UP000321533"/>
    </source>
</evidence>
<feature type="chain" id="PRO_5022987740" description="Amino acid ABC transporter substrate-binding protein" evidence="1">
    <location>
        <begin position="20"/>
        <end position="395"/>
    </location>
</feature>
<name>A0A5B8VHX8_9BACT</name>
<feature type="signal peptide" evidence="1">
    <location>
        <begin position="1"/>
        <end position="19"/>
    </location>
</feature>
<dbReference type="RefSeq" id="WP_147192764.1">
    <property type="nucleotide sequence ID" value="NZ_CP042435.1"/>
</dbReference>
<dbReference type="SUPFAM" id="SSF53822">
    <property type="entry name" value="Periplasmic binding protein-like I"/>
    <property type="match status" value="1"/>
</dbReference>
<evidence type="ECO:0000256" key="1">
    <source>
        <dbReference type="SAM" id="SignalP"/>
    </source>
</evidence>
<dbReference type="Gene3D" id="3.40.50.2300">
    <property type="match status" value="2"/>
</dbReference>
<accession>A0A5B8VHX8</accession>
<evidence type="ECO:0000313" key="2">
    <source>
        <dbReference type="EMBL" id="QEC69888.1"/>
    </source>
</evidence>
<gene>
    <name evidence="2" type="ORF">FRZ67_22265</name>
</gene>
<dbReference type="InterPro" id="IPR028082">
    <property type="entry name" value="Peripla_BP_I"/>
</dbReference>
<sequence>MNKLRLFLLQILLFVCVFACTIKNVEAQSSDTPLRIAILAPLYIDSAFDNNVYKLSNTNMPKYILQGLDFYNGVMLAIDSLKKEGQELDVWIYDTKKKDRTTDALANEIAPLHFSLIIADFSNLTEQKRFSEFSFTNNIPLVSATYPNDAYVTGNPFFIMLNSTLKTHVEGLYKYLQRTYPVGKFLYVTRKGSMEEKIMSMYADAGKKTYPIKYKTVELPDDFTEDQLLPLLDSNQQNVVICGSLDENFSTNLIRTLDQSVTFPVTLAGSPTWDGLRAVLRTENENISIVYSTPFNYTGTDNVISNLRSQYKQKLNARPSDMAFKGFESMYYFSRLLLKYNNDMLNNLSDTKFKIANSFMLQPVKLVDNAQVPDYIENKKLYFITRSLGKITSVN</sequence>
<dbReference type="OrthoDB" id="2149800at2"/>
<reference evidence="2 3" key="1">
    <citation type="journal article" date="2016" name="Int. J. Syst. Evol. Microbiol.">
        <title>Panacibacter ginsenosidivorans gen. nov., sp. nov., with ginsenoside converting activity isolated from soil of a ginseng field.</title>
        <authorList>
            <person name="Siddiqi M.Z."/>
            <person name="Muhammad Shafi S."/>
            <person name="Choi K.D."/>
            <person name="Im W.T."/>
        </authorList>
    </citation>
    <scope>NUCLEOTIDE SEQUENCE [LARGE SCALE GENOMIC DNA]</scope>
    <source>
        <strain evidence="2 3">Gsoil1550</strain>
    </source>
</reference>
<keyword evidence="1" id="KW-0732">Signal</keyword>
<dbReference type="Proteomes" id="UP000321533">
    <property type="component" value="Chromosome"/>
</dbReference>
<dbReference type="EMBL" id="CP042435">
    <property type="protein sequence ID" value="QEC69888.1"/>
    <property type="molecule type" value="Genomic_DNA"/>
</dbReference>
<organism evidence="2 3">
    <name type="scientific">Panacibacter ginsenosidivorans</name>
    <dbReference type="NCBI Taxonomy" id="1813871"/>
    <lineage>
        <taxon>Bacteria</taxon>
        <taxon>Pseudomonadati</taxon>
        <taxon>Bacteroidota</taxon>
        <taxon>Chitinophagia</taxon>
        <taxon>Chitinophagales</taxon>
        <taxon>Chitinophagaceae</taxon>
        <taxon>Panacibacter</taxon>
    </lineage>
</organism>
<proteinExistence type="predicted"/>
<dbReference type="KEGG" id="pgin:FRZ67_22265"/>